<evidence type="ECO:0000256" key="2">
    <source>
        <dbReference type="ARBA" id="ARBA00022448"/>
    </source>
</evidence>
<feature type="transmembrane region" description="Helical" evidence="7">
    <location>
        <begin position="269"/>
        <end position="290"/>
    </location>
</feature>
<evidence type="ECO:0000259" key="9">
    <source>
        <dbReference type="PROSITE" id="PS50928"/>
    </source>
</evidence>
<evidence type="ECO:0000256" key="1">
    <source>
        <dbReference type="ARBA" id="ARBA00004651"/>
    </source>
</evidence>
<dbReference type="InterPro" id="IPR035906">
    <property type="entry name" value="MetI-like_sf"/>
</dbReference>
<comment type="caution">
    <text evidence="10">The sequence shown here is derived from an EMBL/GenBank/DDBJ whole genome shotgun (WGS) entry which is preliminary data.</text>
</comment>
<feature type="region of interest" description="Disordered" evidence="8">
    <location>
        <begin position="1"/>
        <end position="24"/>
    </location>
</feature>
<keyword evidence="2 7" id="KW-0813">Transport</keyword>
<comment type="subcellular location">
    <subcellularLocation>
        <location evidence="1 7">Cell membrane</location>
        <topology evidence="1 7">Multi-pass membrane protein</topology>
    </subcellularLocation>
</comment>
<organism evidence="10 11">
    <name type="scientific">Rugosimonospora africana</name>
    <dbReference type="NCBI Taxonomy" id="556532"/>
    <lineage>
        <taxon>Bacteria</taxon>
        <taxon>Bacillati</taxon>
        <taxon>Actinomycetota</taxon>
        <taxon>Actinomycetes</taxon>
        <taxon>Micromonosporales</taxon>
        <taxon>Micromonosporaceae</taxon>
        <taxon>Rugosimonospora</taxon>
    </lineage>
</organism>
<keyword evidence="5 7" id="KW-1133">Transmembrane helix</keyword>
<feature type="transmembrane region" description="Helical" evidence="7">
    <location>
        <begin position="213"/>
        <end position="234"/>
    </location>
</feature>
<evidence type="ECO:0000256" key="7">
    <source>
        <dbReference type="RuleBase" id="RU363032"/>
    </source>
</evidence>
<dbReference type="CDD" id="cd06261">
    <property type="entry name" value="TM_PBP2"/>
    <property type="match status" value="1"/>
</dbReference>
<comment type="similarity">
    <text evidence="7">Belongs to the binding-protein-dependent transport system permease family.</text>
</comment>
<evidence type="ECO:0000256" key="6">
    <source>
        <dbReference type="ARBA" id="ARBA00023136"/>
    </source>
</evidence>
<dbReference type="PANTHER" id="PTHR30151">
    <property type="entry name" value="ALKANE SULFONATE ABC TRANSPORTER-RELATED, MEMBRANE SUBUNIT"/>
    <property type="match status" value="1"/>
</dbReference>
<feature type="transmembrane region" description="Helical" evidence="7">
    <location>
        <begin position="55"/>
        <end position="75"/>
    </location>
</feature>
<dbReference type="AlphaFoldDB" id="A0A8J3R408"/>
<evidence type="ECO:0000256" key="8">
    <source>
        <dbReference type="SAM" id="MobiDB-lite"/>
    </source>
</evidence>
<accession>A0A8J3R408</accession>
<protein>
    <submittedName>
        <fullName evidence="10">Amino acid ABC transporter permease</fullName>
    </submittedName>
</protein>
<dbReference type="InterPro" id="IPR000515">
    <property type="entry name" value="MetI-like"/>
</dbReference>
<name>A0A8J3R408_9ACTN</name>
<feature type="transmembrane region" description="Helical" evidence="7">
    <location>
        <begin position="118"/>
        <end position="139"/>
    </location>
</feature>
<feature type="domain" description="ABC transmembrane type-1" evidence="9">
    <location>
        <begin position="107"/>
        <end position="291"/>
    </location>
</feature>
<keyword evidence="11" id="KW-1185">Reference proteome</keyword>
<keyword evidence="3" id="KW-1003">Cell membrane</keyword>
<feature type="transmembrane region" description="Helical" evidence="7">
    <location>
        <begin position="173"/>
        <end position="192"/>
    </location>
</feature>
<evidence type="ECO:0000313" key="10">
    <source>
        <dbReference type="EMBL" id="GIH20930.1"/>
    </source>
</evidence>
<evidence type="ECO:0000256" key="5">
    <source>
        <dbReference type="ARBA" id="ARBA00022989"/>
    </source>
</evidence>
<keyword evidence="6 7" id="KW-0472">Membrane</keyword>
<dbReference type="GO" id="GO:0055085">
    <property type="term" value="P:transmembrane transport"/>
    <property type="evidence" value="ECO:0007669"/>
    <property type="project" value="InterPro"/>
</dbReference>
<gene>
    <name evidence="10" type="ORF">Raf01_91020</name>
</gene>
<reference evidence="10" key="1">
    <citation type="submission" date="2021-01" db="EMBL/GenBank/DDBJ databases">
        <title>Whole genome shotgun sequence of Rugosimonospora africana NBRC 104875.</title>
        <authorList>
            <person name="Komaki H."/>
            <person name="Tamura T."/>
        </authorList>
    </citation>
    <scope>NUCLEOTIDE SEQUENCE</scope>
    <source>
        <strain evidence="10">NBRC 104875</strain>
    </source>
</reference>
<sequence>MDKVEAMERATAPTAPDAADRGARADFGDQADRAAGAGPASRPRSPALVRFYRRYATVLHTICTLILGAVIWQVVAWHSSKLVLVPLGDILHAFTASIRSGQLGTDAAASLQGFAEGFVLAAAAGIAVGVLMAVNRVIFDFLDPWMSALYSTPLIALAPLFIITFGIGMTSRIAVVLTMAFFPIALNTTAGIRMTDANLIETAHSYGANKFQIFRKVLLPSAVPFIVTGLRLAVGRGLMGVVVAEFFGSTTGLGHTVFTASQNFATADVWLGVFVLAVIGVVFIRIMHIIEKKIAPWRNSRQGGIL</sequence>
<proteinExistence type="inferred from homology"/>
<evidence type="ECO:0000313" key="11">
    <source>
        <dbReference type="Proteomes" id="UP000642748"/>
    </source>
</evidence>
<dbReference type="PANTHER" id="PTHR30151:SF38">
    <property type="entry name" value="ALIPHATIC SULFONATES TRANSPORT PERMEASE PROTEIN SSUC-RELATED"/>
    <property type="match status" value="1"/>
</dbReference>
<dbReference type="Gene3D" id="1.10.3720.10">
    <property type="entry name" value="MetI-like"/>
    <property type="match status" value="1"/>
</dbReference>
<dbReference type="Pfam" id="PF00528">
    <property type="entry name" value="BPD_transp_1"/>
    <property type="match status" value="1"/>
</dbReference>
<feature type="transmembrane region" description="Helical" evidence="7">
    <location>
        <begin position="148"/>
        <end position="167"/>
    </location>
</feature>
<keyword evidence="4 7" id="KW-0812">Transmembrane</keyword>
<dbReference type="SUPFAM" id="SSF161098">
    <property type="entry name" value="MetI-like"/>
    <property type="match status" value="1"/>
</dbReference>
<evidence type="ECO:0000256" key="3">
    <source>
        <dbReference type="ARBA" id="ARBA00022475"/>
    </source>
</evidence>
<dbReference type="EMBL" id="BONZ01000109">
    <property type="protein sequence ID" value="GIH20930.1"/>
    <property type="molecule type" value="Genomic_DNA"/>
</dbReference>
<dbReference type="PROSITE" id="PS50928">
    <property type="entry name" value="ABC_TM1"/>
    <property type="match status" value="1"/>
</dbReference>
<evidence type="ECO:0000256" key="4">
    <source>
        <dbReference type="ARBA" id="ARBA00022692"/>
    </source>
</evidence>
<dbReference type="GO" id="GO:0005886">
    <property type="term" value="C:plasma membrane"/>
    <property type="evidence" value="ECO:0007669"/>
    <property type="project" value="UniProtKB-SubCell"/>
</dbReference>
<dbReference type="Proteomes" id="UP000642748">
    <property type="component" value="Unassembled WGS sequence"/>
</dbReference>